<dbReference type="EMBL" id="JABSTQ010004763">
    <property type="protein sequence ID" value="KAG0441118.1"/>
    <property type="molecule type" value="Genomic_DNA"/>
</dbReference>
<accession>A0AC60QVJ1</accession>
<dbReference type="Proteomes" id="UP000805193">
    <property type="component" value="Unassembled WGS sequence"/>
</dbReference>
<keyword evidence="2" id="KW-1185">Reference proteome</keyword>
<proteinExistence type="predicted"/>
<reference evidence="1 2" key="1">
    <citation type="journal article" date="2020" name="Cell">
        <title>Large-Scale Comparative Analyses of Tick Genomes Elucidate Their Genetic Diversity and Vector Capacities.</title>
        <authorList>
            <consortium name="Tick Genome and Microbiome Consortium (TIGMIC)"/>
            <person name="Jia N."/>
            <person name="Wang J."/>
            <person name="Shi W."/>
            <person name="Du L."/>
            <person name="Sun Y."/>
            <person name="Zhan W."/>
            <person name="Jiang J.F."/>
            <person name="Wang Q."/>
            <person name="Zhang B."/>
            <person name="Ji P."/>
            <person name="Bell-Sakyi L."/>
            <person name="Cui X.M."/>
            <person name="Yuan T.T."/>
            <person name="Jiang B.G."/>
            <person name="Yang W.F."/>
            <person name="Lam T.T."/>
            <person name="Chang Q.C."/>
            <person name="Ding S.J."/>
            <person name="Wang X.J."/>
            <person name="Zhu J.G."/>
            <person name="Ruan X.D."/>
            <person name="Zhao L."/>
            <person name="Wei J.T."/>
            <person name="Ye R.Z."/>
            <person name="Que T.C."/>
            <person name="Du C.H."/>
            <person name="Zhou Y.H."/>
            <person name="Cheng J.X."/>
            <person name="Dai P.F."/>
            <person name="Guo W.B."/>
            <person name="Han X.H."/>
            <person name="Huang E.J."/>
            <person name="Li L.F."/>
            <person name="Wei W."/>
            <person name="Gao Y.C."/>
            <person name="Liu J.Z."/>
            <person name="Shao H.Z."/>
            <person name="Wang X."/>
            <person name="Wang C.C."/>
            <person name="Yang T.C."/>
            <person name="Huo Q.B."/>
            <person name="Li W."/>
            <person name="Chen H.Y."/>
            <person name="Chen S.E."/>
            <person name="Zhou L.G."/>
            <person name="Ni X.B."/>
            <person name="Tian J.H."/>
            <person name="Sheng Y."/>
            <person name="Liu T."/>
            <person name="Pan Y.S."/>
            <person name="Xia L.Y."/>
            <person name="Li J."/>
            <person name="Zhao F."/>
            <person name="Cao W.C."/>
        </authorList>
    </citation>
    <scope>NUCLEOTIDE SEQUENCE [LARGE SCALE GENOMIC DNA]</scope>
    <source>
        <strain evidence="1">Iper-2018</strain>
    </source>
</reference>
<evidence type="ECO:0000313" key="1">
    <source>
        <dbReference type="EMBL" id="KAG0441118.1"/>
    </source>
</evidence>
<comment type="caution">
    <text evidence="1">The sequence shown here is derived from an EMBL/GenBank/DDBJ whole genome shotgun (WGS) entry which is preliminary data.</text>
</comment>
<name>A0AC60QVJ1_IXOPE</name>
<protein>
    <submittedName>
        <fullName evidence="1">Uncharacterized protein</fullName>
    </submittedName>
</protein>
<gene>
    <name evidence="1" type="ORF">HPB47_016040</name>
</gene>
<evidence type="ECO:0000313" key="2">
    <source>
        <dbReference type="Proteomes" id="UP000805193"/>
    </source>
</evidence>
<organism evidence="1 2">
    <name type="scientific">Ixodes persulcatus</name>
    <name type="common">Taiga tick</name>
    <dbReference type="NCBI Taxonomy" id="34615"/>
    <lineage>
        <taxon>Eukaryota</taxon>
        <taxon>Metazoa</taxon>
        <taxon>Ecdysozoa</taxon>
        <taxon>Arthropoda</taxon>
        <taxon>Chelicerata</taxon>
        <taxon>Arachnida</taxon>
        <taxon>Acari</taxon>
        <taxon>Parasitiformes</taxon>
        <taxon>Ixodida</taxon>
        <taxon>Ixodoidea</taxon>
        <taxon>Ixodidae</taxon>
        <taxon>Ixodinae</taxon>
        <taxon>Ixodes</taxon>
    </lineage>
</organism>
<sequence length="141" mass="15157">MTANIPLLFTVQLLYLVYDGGVTSTQTAEAIASSVAAEMPPLISLADAFRYDDFASGSLALLFPAATHDSPTGIDIKCTVVTVLAGRAAPGWLGRVPLLRGRENGVFPQRRADQRREFVRPPQVAVLQEQGLLLVLLLGRP</sequence>